<dbReference type="AlphaFoldDB" id="A0A381SIA4"/>
<dbReference type="Pfam" id="PF01663">
    <property type="entry name" value="Phosphodiest"/>
    <property type="match status" value="1"/>
</dbReference>
<reference evidence="1" key="1">
    <citation type="submission" date="2018-05" db="EMBL/GenBank/DDBJ databases">
        <authorList>
            <person name="Lanie J.A."/>
            <person name="Ng W.-L."/>
            <person name="Kazmierczak K.M."/>
            <person name="Andrzejewski T.M."/>
            <person name="Davidsen T.M."/>
            <person name="Wayne K.J."/>
            <person name="Tettelin H."/>
            <person name="Glass J.I."/>
            <person name="Rusch D."/>
            <person name="Podicherti R."/>
            <person name="Tsui H.-C.T."/>
            <person name="Winkler M.E."/>
        </authorList>
    </citation>
    <scope>NUCLEOTIDE SEQUENCE</scope>
</reference>
<sequence>MRPDHLSRFESLYTGGFKWLLENSVVFDSAYQQHGYTVTGPGHFAIGTGIYPGPGGVLGNEYFDRELGRVVNCVEDPKAHPVGGVGTARSITRYKTKGIGDMIKDADPKSKVFSIGGKDRAAIFLGGQNPDIALYYNNRDRFISSTFYTDSLPVWVNEYNDNMNLKAYKDSMWNKILPDSFYIKY</sequence>
<dbReference type="InterPro" id="IPR002591">
    <property type="entry name" value="Phosphodiest/P_Trfase"/>
</dbReference>
<dbReference type="EMBL" id="UINC01003150">
    <property type="protein sequence ID" value="SVA03775.1"/>
    <property type="molecule type" value="Genomic_DNA"/>
</dbReference>
<dbReference type="SUPFAM" id="SSF53649">
    <property type="entry name" value="Alkaline phosphatase-like"/>
    <property type="match status" value="1"/>
</dbReference>
<dbReference type="Gene3D" id="3.40.720.10">
    <property type="entry name" value="Alkaline Phosphatase, subunit A"/>
    <property type="match status" value="1"/>
</dbReference>
<proteinExistence type="predicted"/>
<evidence type="ECO:0008006" key="2">
    <source>
        <dbReference type="Google" id="ProtNLM"/>
    </source>
</evidence>
<protein>
    <recommendedName>
        <fullName evidence="2">Sulfatase N-terminal domain-containing protein</fullName>
    </recommendedName>
</protein>
<accession>A0A381SIA4</accession>
<organism evidence="1">
    <name type="scientific">marine metagenome</name>
    <dbReference type="NCBI Taxonomy" id="408172"/>
    <lineage>
        <taxon>unclassified sequences</taxon>
        <taxon>metagenomes</taxon>
        <taxon>ecological metagenomes</taxon>
    </lineage>
</organism>
<evidence type="ECO:0000313" key="1">
    <source>
        <dbReference type="EMBL" id="SVA03775.1"/>
    </source>
</evidence>
<dbReference type="InterPro" id="IPR017850">
    <property type="entry name" value="Alkaline_phosphatase_core_sf"/>
</dbReference>
<gene>
    <name evidence="1" type="ORF">METZ01_LOCUS56629</name>
</gene>
<feature type="non-terminal residue" evidence="1">
    <location>
        <position position="185"/>
    </location>
</feature>
<name>A0A381SIA4_9ZZZZ</name>